<dbReference type="AlphaFoldDB" id="A0A3G9IWX9"/>
<dbReference type="NCBIfam" id="NF045524">
    <property type="entry name" value="MXAN_6640_HExxH"/>
    <property type="match status" value="1"/>
</dbReference>
<organism evidence="2 3">
    <name type="scientific">Nocardioides baekrokdamisoli</name>
    <dbReference type="NCBI Taxonomy" id="1804624"/>
    <lineage>
        <taxon>Bacteria</taxon>
        <taxon>Bacillati</taxon>
        <taxon>Actinomycetota</taxon>
        <taxon>Actinomycetes</taxon>
        <taxon>Propionibacteriales</taxon>
        <taxon>Nocardioidaceae</taxon>
        <taxon>Nocardioides</taxon>
    </lineage>
</organism>
<reference evidence="2 3" key="1">
    <citation type="submission" date="2018-11" db="EMBL/GenBank/DDBJ databases">
        <title>Complete genome sequence of Nocardioides baekrokdamisoli strain KCTC 39748.</title>
        <authorList>
            <person name="Kang S.W."/>
            <person name="Lee K.C."/>
            <person name="Kim K.K."/>
            <person name="Kim J.S."/>
            <person name="Kim D.S."/>
            <person name="Ko S.H."/>
            <person name="Yang S.H."/>
            <person name="Shin Y.K."/>
            <person name="Lee J.S."/>
        </authorList>
    </citation>
    <scope>NUCLEOTIDE SEQUENCE [LARGE SCALE GENOMIC DNA]</scope>
    <source>
        <strain evidence="2 3">KCTC 39748</strain>
    </source>
</reference>
<dbReference type="OrthoDB" id="2079373at2"/>
<sequence length="503" mass="54319">MRRLGLLLTVSLLLGGLSAPVEAATKPVPHLPNVGGPVFINYGSHHLDSGARPKAPLARTSVPQGDVSFDTSQQCTVGLAVNVCVNYTTSGANAATSQFVSDMVAAYQHAEDVYTSSGYKAIEADPNSGNATPSINVFLVDLFTWQSGAYKGAYGFTAPAADSPTGGTDGPAYMVLDNDFSCDQHSQTGFPDSCNNPYTSTQVMQATVAHEFFHATQFAYDVDEDRWFMEATAAWAETQVYPAVKDNWQYLDASQCGVVGTPWLPLDDNSGGGSGCYNMSVYQDFLWFQYLTEKFPAKTGSMPSLILNAWRYSDNSHNAARYFSISAIKFALARVRASFPATWLAFSAGNRHPRSTYAQGAHYPASAAAWSRTVSPSNLSPTKLYGGVRHLASSTFVLMPQSLPTTERVHLAIRSTNQAVSVAGVTLYYKNGAIRTYPLTFSNGVAVKNVGFDSASLLRIELTLANTASTYTGCWQQQDGYSCRGTPTIDRVGLSWSASFYHL</sequence>
<evidence type="ECO:0000256" key="1">
    <source>
        <dbReference type="SAM" id="SignalP"/>
    </source>
</evidence>
<name>A0A3G9IWX9_9ACTN</name>
<evidence type="ECO:0000313" key="3">
    <source>
        <dbReference type="Proteomes" id="UP000271573"/>
    </source>
</evidence>
<feature type="signal peptide" evidence="1">
    <location>
        <begin position="1"/>
        <end position="23"/>
    </location>
</feature>
<gene>
    <name evidence="2" type="ORF">Back2_11600</name>
</gene>
<dbReference type="EMBL" id="AP019307">
    <property type="protein sequence ID" value="BBH16873.1"/>
    <property type="molecule type" value="Genomic_DNA"/>
</dbReference>
<dbReference type="KEGG" id="nbe:Back2_11600"/>
<keyword evidence="1" id="KW-0732">Signal</keyword>
<keyword evidence="3" id="KW-1185">Reference proteome</keyword>
<proteinExistence type="predicted"/>
<dbReference type="Proteomes" id="UP000271573">
    <property type="component" value="Chromosome"/>
</dbReference>
<dbReference type="RefSeq" id="WP_125567595.1">
    <property type="nucleotide sequence ID" value="NZ_AP019307.1"/>
</dbReference>
<accession>A0A3G9IWX9</accession>
<feature type="chain" id="PRO_5017927431" evidence="1">
    <location>
        <begin position="24"/>
        <end position="503"/>
    </location>
</feature>
<evidence type="ECO:0000313" key="2">
    <source>
        <dbReference type="EMBL" id="BBH16873.1"/>
    </source>
</evidence>
<protein>
    <submittedName>
        <fullName evidence="2">Uncharacterized protein</fullName>
    </submittedName>
</protein>